<evidence type="ECO:0000313" key="1">
    <source>
        <dbReference type="EMBL" id="GFH48965.1"/>
    </source>
</evidence>
<gene>
    <name evidence="1" type="ORF">CTEN210_05441</name>
</gene>
<keyword evidence="2" id="KW-1185">Reference proteome</keyword>
<dbReference type="Proteomes" id="UP001054902">
    <property type="component" value="Unassembled WGS sequence"/>
</dbReference>
<reference evidence="1 2" key="1">
    <citation type="journal article" date="2021" name="Sci. Rep.">
        <title>The genome of the diatom Chaetoceros tenuissimus carries an ancient integrated fragment of an extant virus.</title>
        <authorList>
            <person name="Hongo Y."/>
            <person name="Kimura K."/>
            <person name="Takaki Y."/>
            <person name="Yoshida Y."/>
            <person name="Baba S."/>
            <person name="Kobayashi G."/>
            <person name="Nagasaki K."/>
            <person name="Hano T."/>
            <person name="Tomaru Y."/>
        </authorList>
    </citation>
    <scope>NUCLEOTIDE SEQUENCE [LARGE SCALE GENOMIC DNA]</scope>
    <source>
        <strain evidence="1 2">NIES-3715</strain>
    </source>
</reference>
<dbReference type="EMBL" id="BLLK01000029">
    <property type="protein sequence ID" value="GFH48965.1"/>
    <property type="molecule type" value="Genomic_DNA"/>
</dbReference>
<protein>
    <submittedName>
        <fullName evidence="1">Uncharacterized protein</fullName>
    </submittedName>
</protein>
<proteinExistence type="predicted"/>
<accession>A0AAD3H3G0</accession>
<evidence type="ECO:0000313" key="2">
    <source>
        <dbReference type="Proteomes" id="UP001054902"/>
    </source>
</evidence>
<comment type="caution">
    <text evidence="1">The sequence shown here is derived from an EMBL/GenBank/DDBJ whole genome shotgun (WGS) entry which is preliminary data.</text>
</comment>
<name>A0AAD3H3G0_9STRA</name>
<dbReference type="AlphaFoldDB" id="A0AAD3H3G0"/>
<organism evidence="1 2">
    <name type="scientific">Chaetoceros tenuissimus</name>
    <dbReference type="NCBI Taxonomy" id="426638"/>
    <lineage>
        <taxon>Eukaryota</taxon>
        <taxon>Sar</taxon>
        <taxon>Stramenopiles</taxon>
        <taxon>Ochrophyta</taxon>
        <taxon>Bacillariophyta</taxon>
        <taxon>Coscinodiscophyceae</taxon>
        <taxon>Chaetocerotophycidae</taxon>
        <taxon>Chaetocerotales</taxon>
        <taxon>Chaetocerotaceae</taxon>
        <taxon>Chaetoceros</taxon>
    </lineage>
</organism>
<sequence length="191" mass="22505">MEEADDSIEVEEEAVKEAEELDHLPIIDITEEEEWDPYANESDNISSVNTWRDRLQVHIDAVSQGIYSGSSDYIYDYYEPCSEHLPEHVQRSIASTLTTKPKGSLTAEYLAHIWYCGKETAIKTIDATTCKHYRRKERGITQRFKPSRNFMRYRQITLPAREFFTDTWKSKVKSIREHKYSQVYGNKFRLH</sequence>